<organism evidence="3 4">
    <name type="scientific">Frisingicoccus caecimuris</name>
    <dbReference type="NCBI Taxonomy" id="1796636"/>
    <lineage>
        <taxon>Bacteria</taxon>
        <taxon>Bacillati</taxon>
        <taxon>Bacillota</taxon>
        <taxon>Clostridia</taxon>
        <taxon>Lachnospirales</taxon>
        <taxon>Lachnospiraceae</taxon>
        <taxon>Frisingicoccus</taxon>
    </lineage>
</organism>
<dbReference type="Proteomes" id="UP000295711">
    <property type="component" value="Unassembled WGS sequence"/>
</dbReference>
<dbReference type="InterPro" id="IPR018392">
    <property type="entry name" value="LysM"/>
</dbReference>
<sequence>MILCLCSEERFREGEVMVEVMSQSNSQEKLKLPKNIRQIGLPEEKKKIYVEDYVVTYMNQLASEYPNRQSAAVLLGFHTKQDDIRLTFIHGAIGIPAAKVEEDQVSFCTDLWEDIYGTMRKYFHDCEIVGWFLTRPGKSLGINEKITKIHVDQFPGREKTLFLMDPLDREDAFFLYEGGKLVRQHGYYIYYERNEDMQNYMVENRKGHGSEELLEAANLKKTTNIRRRSEKVKPVENKHRGRNVAATMAAAAAVVVLGVTLVNRFYMPNRAKTVNGSVTDETVNVQVVEGAVTANNSAGMTEESTSETFAGGAEQNPVNEVVTEDDTGENGTTSESAKTTNVTTSKRYTVRKGDTLANISLSLYNDRDYVDTICEINDIEDPDVIYEGMVLELP</sequence>
<dbReference type="Gene3D" id="3.10.350.10">
    <property type="entry name" value="LysM domain"/>
    <property type="match status" value="1"/>
</dbReference>
<keyword evidence="4" id="KW-1185">Reference proteome</keyword>
<dbReference type="EMBL" id="SLXA01000008">
    <property type="protein sequence ID" value="TCO84252.1"/>
    <property type="molecule type" value="Genomic_DNA"/>
</dbReference>
<comment type="caution">
    <text evidence="3">The sequence shown here is derived from an EMBL/GenBank/DDBJ whole genome shotgun (WGS) entry which is preliminary data.</text>
</comment>
<keyword evidence="1" id="KW-0472">Membrane</keyword>
<name>A0A4V2SDM5_9FIRM</name>
<dbReference type="InterPro" id="IPR036779">
    <property type="entry name" value="LysM_dom_sf"/>
</dbReference>
<keyword evidence="1" id="KW-0812">Transmembrane</keyword>
<dbReference type="Pfam" id="PF01476">
    <property type="entry name" value="LysM"/>
    <property type="match status" value="1"/>
</dbReference>
<dbReference type="AlphaFoldDB" id="A0A4V2SDM5"/>
<proteinExistence type="predicted"/>
<feature type="domain" description="LysM" evidence="2">
    <location>
        <begin position="346"/>
        <end position="393"/>
    </location>
</feature>
<keyword evidence="1" id="KW-1133">Transmembrane helix</keyword>
<dbReference type="SUPFAM" id="SSF54106">
    <property type="entry name" value="LysM domain"/>
    <property type="match status" value="1"/>
</dbReference>
<dbReference type="CDD" id="cd00118">
    <property type="entry name" value="LysM"/>
    <property type="match status" value="1"/>
</dbReference>
<evidence type="ECO:0000259" key="2">
    <source>
        <dbReference type="PROSITE" id="PS51782"/>
    </source>
</evidence>
<feature type="transmembrane region" description="Helical" evidence="1">
    <location>
        <begin position="244"/>
        <end position="262"/>
    </location>
</feature>
<protein>
    <submittedName>
        <fullName evidence="3">LysM domain-containing protein</fullName>
    </submittedName>
</protein>
<evidence type="ECO:0000313" key="3">
    <source>
        <dbReference type="EMBL" id="TCO84252.1"/>
    </source>
</evidence>
<accession>A0A4V2SDM5</accession>
<dbReference type="OrthoDB" id="3292458at2"/>
<dbReference type="SMART" id="SM00257">
    <property type="entry name" value="LysM"/>
    <property type="match status" value="1"/>
</dbReference>
<reference evidence="3 4" key="1">
    <citation type="submission" date="2019-03" db="EMBL/GenBank/DDBJ databases">
        <title>Genomic Encyclopedia of Type Strains, Phase IV (KMG-IV): sequencing the most valuable type-strain genomes for metagenomic binning, comparative biology and taxonomic classification.</title>
        <authorList>
            <person name="Goeker M."/>
        </authorList>
    </citation>
    <scope>NUCLEOTIDE SEQUENCE [LARGE SCALE GENOMIC DNA]</scope>
    <source>
        <strain evidence="3 4">DSM 28559</strain>
    </source>
</reference>
<evidence type="ECO:0000313" key="4">
    <source>
        <dbReference type="Proteomes" id="UP000295711"/>
    </source>
</evidence>
<evidence type="ECO:0000256" key="1">
    <source>
        <dbReference type="SAM" id="Phobius"/>
    </source>
</evidence>
<dbReference type="PROSITE" id="PS51782">
    <property type="entry name" value="LYSM"/>
    <property type="match status" value="1"/>
</dbReference>
<gene>
    <name evidence="3" type="ORF">EV212_1088</name>
</gene>